<dbReference type="InterPro" id="IPR003439">
    <property type="entry name" value="ABC_transporter-like_ATP-bd"/>
</dbReference>
<dbReference type="Pfam" id="PF00005">
    <property type="entry name" value="ABC_tran"/>
    <property type="match status" value="1"/>
</dbReference>
<dbReference type="SUPFAM" id="SSF90123">
    <property type="entry name" value="ABC transporter transmembrane region"/>
    <property type="match status" value="1"/>
</dbReference>
<dbReference type="SMART" id="SM00382">
    <property type="entry name" value="AAA"/>
    <property type="match status" value="1"/>
</dbReference>
<dbReference type="AlphaFoldDB" id="A0A7Y0UTU7"/>
<dbReference type="Proteomes" id="UP000575397">
    <property type="component" value="Unassembled WGS sequence"/>
</dbReference>
<dbReference type="InterPro" id="IPR039421">
    <property type="entry name" value="Type_1_exporter"/>
</dbReference>
<feature type="transmembrane region" description="Helical" evidence="7">
    <location>
        <begin position="132"/>
        <end position="151"/>
    </location>
</feature>
<organism evidence="10 11">
    <name type="scientific">Mobiluncus mulieris</name>
    <dbReference type="NCBI Taxonomy" id="2052"/>
    <lineage>
        <taxon>Bacteria</taxon>
        <taxon>Bacillati</taxon>
        <taxon>Actinomycetota</taxon>
        <taxon>Actinomycetes</taxon>
        <taxon>Actinomycetales</taxon>
        <taxon>Actinomycetaceae</taxon>
        <taxon>Mobiluncus</taxon>
    </lineage>
</organism>
<comment type="subcellular location">
    <subcellularLocation>
        <location evidence="1">Cell membrane</location>
        <topology evidence="1">Multi-pass membrane protein</topology>
    </subcellularLocation>
</comment>
<dbReference type="PROSITE" id="PS50893">
    <property type="entry name" value="ABC_TRANSPORTER_2"/>
    <property type="match status" value="1"/>
</dbReference>
<proteinExistence type="predicted"/>
<evidence type="ECO:0000259" key="9">
    <source>
        <dbReference type="PROSITE" id="PS50929"/>
    </source>
</evidence>
<dbReference type="PANTHER" id="PTHR43394:SF1">
    <property type="entry name" value="ATP-BINDING CASSETTE SUB-FAMILY B MEMBER 10, MITOCHONDRIAL"/>
    <property type="match status" value="1"/>
</dbReference>
<evidence type="ECO:0000259" key="8">
    <source>
        <dbReference type="PROSITE" id="PS50893"/>
    </source>
</evidence>
<dbReference type="SUPFAM" id="SSF52540">
    <property type="entry name" value="P-loop containing nucleoside triphosphate hydrolases"/>
    <property type="match status" value="1"/>
</dbReference>
<feature type="domain" description="ABC transporter" evidence="8">
    <location>
        <begin position="344"/>
        <end position="577"/>
    </location>
</feature>
<dbReference type="InterPro" id="IPR027417">
    <property type="entry name" value="P-loop_NTPase"/>
</dbReference>
<dbReference type="RefSeq" id="WP_169762607.1">
    <property type="nucleotide sequence ID" value="NZ_VTAG01000019.1"/>
</dbReference>
<dbReference type="CDD" id="cd03228">
    <property type="entry name" value="ABCC_MRP_Like"/>
    <property type="match status" value="1"/>
</dbReference>
<accession>A0A7Y0UTU7</accession>
<evidence type="ECO:0000256" key="7">
    <source>
        <dbReference type="SAM" id="Phobius"/>
    </source>
</evidence>
<keyword evidence="3" id="KW-0547">Nucleotide-binding</keyword>
<protein>
    <submittedName>
        <fullName evidence="10">ABC transporter ATP-binding protein</fullName>
    </submittedName>
</protein>
<feature type="transmembrane region" description="Helical" evidence="7">
    <location>
        <begin position="239"/>
        <end position="261"/>
    </location>
</feature>
<dbReference type="InterPro" id="IPR011527">
    <property type="entry name" value="ABC1_TM_dom"/>
</dbReference>
<keyword evidence="6 7" id="KW-0472">Membrane</keyword>
<dbReference type="Gene3D" id="3.40.50.300">
    <property type="entry name" value="P-loop containing nucleotide triphosphate hydrolases"/>
    <property type="match status" value="1"/>
</dbReference>
<comment type="caution">
    <text evidence="10">The sequence shown here is derived from an EMBL/GenBank/DDBJ whole genome shotgun (WGS) entry which is preliminary data.</text>
</comment>
<feature type="transmembrane region" description="Helical" evidence="7">
    <location>
        <begin position="54"/>
        <end position="77"/>
    </location>
</feature>
<name>A0A7Y0UTU7_9ACTO</name>
<dbReference type="Gene3D" id="1.20.1560.10">
    <property type="entry name" value="ABC transporter type 1, transmembrane domain"/>
    <property type="match status" value="1"/>
</dbReference>
<feature type="transmembrane region" description="Helical" evidence="7">
    <location>
        <begin position="20"/>
        <end position="42"/>
    </location>
</feature>
<evidence type="ECO:0000256" key="6">
    <source>
        <dbReference type="ARBA" id="ARBA00023136"/>
    </source>
</evidence>
<keyword evidence="4 10" id="KW-0067">ATP-binding</keyword>
<dbReference type="GO" id="GO:0005524">
    <property type="term" value="F:ATP binding"/>
    <property type="evidence" value="ECO:0007669"/>
    <property type="project" value="UniProtKB-KW"/>
</dbReference>
<dbReference type="GO" id="GO:0005886">
    <property type="term" value="C:plasma membrane"/>
    <property type="evidence" value="ECO:0007669"/>
    <property type="project" value="UniProtKB-SubCell"/>
</dbReference>
<dbReference type="Pfam" id="PF00664">
    <property type="entry name" value="ABC_membrane"/>
    <property type="match status" value="1"/>
</dbReference>
<evidence type="ECO:0000313" key="10">
    <source>
        <dbReference type="EMBL" id="NMX03414.1"/>
    </source>
</evidence>
<dbReference type="GO" id="GO:0015421">
    <property type="term" value="F:ABC-type oligopeptide transporter activity"/>
    <property type="evidence" value="ECO:0007669"/>
    <property type="project" value="TreeGrafter"/>
</dbReference>
<sequence length="582" mass="63898">MFNKASIRLYTKQVAAIKYLFIATLVIGVVTSLVNTIQPLLLKSLFDNINSISAYQILVILGFLLLFTFLSALEGYLQNTIGNKIIANGRRQITRQIQYIDHESYDNCPKGELISRFTDDVIRISDAIKDGIVSPVSSIFTFCFAFIGMFLIDKVLLAFSLAFSLLGIVLSVISTKPIDKSSAKVQIANGQLTVTFERFLSSLPLLRAYNAIPVAANRTEAKITNHYNLMQKLTLQESIIRPLGGFIMYLALFGSVGVGVYRVSSGFTTLGSLVAFVMYLMMMVNPTSQILGGIAALQAGKASLLRVNELLNIKHDTSISNAIHVKTETVNRPAPGQHASLSAISFHNVSYRYECADNSFSLGTLTFDIARGTKTAIVGQSGSGKSTILSLIERFRVPASGTISLFGIPQLNYDIDQYRNHFAYIDQEAVALGGTLRENLLIANNSISKSMIKDSLAQVGLAYLCERLDVDLGDSGFKLSGGERQRISWARFLININRDVLLLDEPTSNVDAISNELLVNILSKASPSSTVLMVTHNISQIKNFDKVLVMDKGKLLGVGTHETLLEECEKYYYMALNQGVTN</sequence>
<evidence type="ECO:0000256" key="1">
    <source>
        <dbReference type="ARBA" id="ARBA00004651"/>
    </source>
</evidence>
<dbReference type="PANTHER" id="PTHR43394">
    <property type="entry name" value="ATP-DEPENDENT PERMEASE MDL1, MITOCHONDRIAL"/>
    <property type="match status" value="1"/>
</dbReference>
<dbReference type="InterPro" id="IPR036640">
    <property type="entry name" value="ABC1_TM_sf"/>
</dbReference>
<dbReference type="InterPro" id="IPR003593">
    <property type="entry name" value="AAA+_ATPase"/>
</dbReference>
<gene>
    <name evidence="10" type="ORF">HHJ77_05630</name>
</gene>
<evidence type="ECO:0000256" key="3">
    <source>
        <dbReference type="ARBA" id="ARBA00022741"/>
    </source>
</evidence>
<dbReference type="PROSITE" id="PS50929">
    <property type="entry name" value="ABC_TM1F"/>
    <property type="match status" value="1"/>
</dbReference>
<feature type="transmembrane region" description="Helical" evidence="7">
    <location>
        <begin position="157"/>
        <end position="174"/>
    </location>
</feature>
<dbReference type="InterPro" id="IPR017871">
    <property type="entry name" value="ABC_transporter-like_CS"/>
</dbReference>
<dbReference type="EMBL" id="JABCUS010000010">
    <property type="protein sequence ID" value="NMX03414.1"/>
    <property type="molecule type" value="Genomic_DNA"/>
</dbReference>
<dbReference type="GO" id="GO:0016887">
    <property type="term" value="F:ATP hydrolysis activity"/>
    <property type="evidence" value="ECO:0007669"/>
    <property type="project" value="InterPro"/>
</dbReference>
<evidence type="ECO:0000256" key="4">
    <source>
        <dbReference type="ARBA" id="ARBA00022840"/>
    </source>
</evidence>
<reference evidence="10 11" key="1">
    <citation type="submission" date="2020-04" db="EMBL/GenBank/DDBJ databases">
        <title>Antimicrobial susceptibility and clonality of vaginal-derived multi-drug resistant Mobiluncus isolates in China.</title>
        <authorList>
            <person name="Zhang X."/>
        </authorList>
    </citation>
    <scope>NUCLEOTIDE SEQUENCE [LARGE SCALE GENOMIC DNA]</scope>
    <source>
        <strain evidence="10 11">12</strain>
    </source>
</reference>
<keyword evidence="5 7" id="KW-1133">Transmembrane helix</keyword>
<dbReference type="PROSITE" id="PS00211">
    <property type="entry name" value="ABC_TRANSPORTER_1"/>
    <property type="match status" value="1"/>
</dbReference>
<evidence type="ECO:0000256" key="2">
    <source>
        <dbReference type="ARBA" id="ARBA00022692"/>
    </source>
</evidence>
<keyword evidence="2 7" id="KW-0812">Transmembrane</keyword>
<evidence type="ECO:0000313" key="11">
    <source>
        <dbReference type="Proteomes" id="UP000575397"/>
    </source>
</evidence>
<evidence type="ECO:0000256" key="5">
    <source>
        <dbReference type="ARBA" id="ARBA00022989"/>
    </source>
</evidence>
<feature type="domain" description="ABC transmembrane type-1" evidence="9">
    <location>
        <begin position="22"/>
        <end position="299"/>
    </location>
</feature>